<dbReference type="EC" id="2.7.1.172" evidence="1"/>
<evidence type="ECO:0000256" key="2">
    <source>
        <dbReference type="ARBA" id="ARBA00048655"/>
    </source>
</evidence>
<gene>
    <name evidence="3" type="ORF">BJ508DRAFT_361802</name>
</gene>
<dbReference type="OrthoDB" id="5772781at2759"/>
<evidence type="ECO:0000313" key="3">
    <source>
        <dbReference type="EMBL" id="RPA81630.1"/>
    </source>
</evidence>
<organism evidence="3 4">
    <name type="scientific">Ascobolus immersus RN42</name>
    <dbReference type="NCBI Taxonomy" id="1160509"/>
    <lineage>
        <taxon>Eukaryota</taxon>
        <taxon>Fungi</taxon>
        <taxon>Dikarya</taxon>
        <taxon>Ascomycota</taxon>
        <taxon>Pezizomycotina</taxon>
        <taxon>Pezizomycetes</taxon>
        <taxon>Pezizales</taxon>
        <taxon>Ascobolaceae</taxon>
        <taxon>Ascobolus</taxon>
    </lineage>
</organism>
<dbReference type="InterPro" id="IPR016477">
    <property type="entry name" value="Fructo-/Ketosamine-3-kinase"/>
</dbReference>
<dbReference type="PANTHER" id="PTHR12149">
    <property type="entry name" value="FRUCTOSAMINE 3 KINASE-RELATED PROTEIN"/>
    <property type="match status" value="1"/>
</dbReference>
<dbReference type="InterPro" id="IPR011009">
    <property type="entry name" value="Kinase-like_dom_sf"/>
</dbReference>
<dbReference type="Gene3D" id="3.90.1200.10">
    <property type="match status" value="1"/>
</dbReference>
<dbReference type="AlphaFoldDB" id="A0A3N4IBU4"/>
<proteinExistence type="predicted"/>
<evidence type="ECO:0000256" key="1">
    <source>
        <dbReference type="ARBA" id="ARBA00011961"/>
    </source>
</evidence>
<accession>A0A3N4IBU4</accession>
<evidence type="ECO:0000313" key="4">
    <source>
        <dbReference type="Proteomes" id="UP000275078"/>
    </source>
</evidence>
<dbReference type="PANTHER" id="PTHR12149:SF8">
    <property type="entry name" value="PROTEIN-RIBULOSAMINE 3-KINASE"/>
    <property type="match status" value="1"/>
</dbReference>
<dbReference type="Pfam" id="PF03881">
    <property type="entry name" value="Fructosamin_kin"/>
    <property type="match status" value="1"/>
</dbReference>
<keyword evidence="4" id="KW-1185">Reference proteome</keyword>
<name>A0A3N4IBU4_ASCIM</name>
<protein>
    <recommendedName>
        <fullName evidence="1">protein-ribulosamine 3-kinase</fullName>
        <ecNumber evidence="1">2.7.1.172</ecNumber>
    </recommendedName>
</protein>
<sequence>MSEKYSRADMVANGEYESMTRIYRLQPSFCPEPFAYGWVNDETPKSLLPDNVNPKVVEGGGYYISEYADFVFRLGDADETGGIPDGDTKRKTAIMEKFCKMLVTLHTGRGTDNIQVTKFGLDTYTYVGLMVQQNEPSTSWRVLFQKDLLTLKFHILQIGTHGGSMNEGLKNELHQAYEEMVKLKVIEMLLDDLREPDGGPLKPRLLHGDLRCGNTALARGDSGDKSPRPVVFNACSFYGHNEYELGNWVLERNNLKNYIPMYLKAYGGKCRPTEKFDLRLQLYSIRFNLQSAVLFPTQDKYLRMAINDMNDLLDKVGRKH</sequence>
<dbReference type="EMBL" id="ML119678">
    <property type="protein sequence ID" value="RPA81630.1"/>
    <property type="molecule type" value="Genomic_DNA"/>
</dbReference>
<dbReference type="Proteomes" id="UP000275078">
    <property type="component" value="Unassembled WGS sequence"/>
</dbReference>
<reference evidence="3 4" key="1">
    <citation type="journal article" date="2018" name="Nat. Ecol. Evol.">
        <title>Pezizomycetes genomes reveal the molecular basis of ectomycorrhizal truffle lifestyle.</title>
        <authorList>
            <person name="Murat C."/>
            <person name="Payen T."/>
            <person name="Noel B."/>
            <person name="Kuo A."/>
            <person name="Morin E."/>
            <person name="Chen J."/>
            <person name="Kohler A."/>
            <person name="Krizsan K."/>
            <person name="Balestrini R."/>
            <person name="Da Silva C."/>
            <person name="Montanini B."/>
            <person name="Hainaut M."/>
            <person name="Levati E."/>
            <person name="Barry K.W."/>
            <person name="Belfiori B."/>
            <person name="Cichocki N."/>
            <person name="Clum A."/>
            <person name="Dockter R.B."/>
            <person name="Fauchery L."/>
            <person name="Guy J."/>
            <person name="Iotti M."/>
            <person name="Le Tacon F."/>
            <person name="Lindquist E.A."/>
            <person name="Lipzen A."/>
            <person name="Malagnac F."/>
            <person name="Mello A."/>
            <person name="Molinier V."/>
            <person name="Miyauchi S."/>
            <person name="Poulain J."/>
            <person name="Riccioni C."/>
            <person name="Rubini A."/>
            <person name="Sitrit Y."/>
            <person name="Splivallo R."/>
            <person name="Traeger S."/>
            <person name="Wang M."/>
            <person name="Zifcakova L."/>
            <person name="Wipf D."/>
            <person name="Zambonelli A."/>
            <person name="Paolocci F."/>
            <person name="Nowrousian M."/>
            <person name="Ottonello S."/>
            <person name="Baldrian P."/>
            <person name="Spatafora J.W."/>
            <person name="Henrissat B."/>
            <person name="Nagy L.G."/>
            <person name="Aury J.M."/>
            <person name="Wincker P."/>
            <person name="Grigoriev I.V."/>
            <person name="Bonfante P."/>
            <person name="Martin F.M."/>
        </authorList>
    </citation>
    <scope>NUCLEOTIDE SEQUENCE [LARGE SCALE GENOMIC DNA]</scope>
    <source>
        <strain evidence="3 4">RN42</strain>
    </source>
</reference>
<dbReference type="GO" id="GO:0102193">
    <property type="term" value="F:protein-ribulosamine 3-kinase activity"/>
    <property type="evidence" value="ECO:0007669"/>
    <property type="project" value="UniProtKB-EC"/>
</dbReference>
<dbReference type="SUPFAM" id="SSF56112">
    <property type="entry name" value="Protein kinase-like (PK-like)"/>
    <property type="match status" value="1"/>
</dbReference>
<comment type="catalytic activity">
    <reaction evidence="2">
        <text>N(6)-D-ribulosyl-L-lysyl-[protein] + ATP = N(6)-(3-O-phospho-D-ribulosyl)-L-lysyl-[protein] + ADP + H(+)</text>
        <dbReference type="Rhea" id="RHEA:48432"/>
        <dbReference type="Rhea" id="RHEA-COMP:12103"/>
        <dbReference type="Rhea" id="RHEA-COMP:12104"/>
        <dbReference type="ChEBI" id="CHEBI:15378"/>
        <dbReference type="ChEBI" id="CHEBI:30616"/>
        <dbReference type="ChEBI" id="CHEBI:90418"/>
        <dbReference type="ChEBI" id="CHEBI:90420"/>
        <dbReference type="ChEBI" id="CHEBI:456216"/>
        <dbReference type="EC" id="2.7.1.172"/>
    </reaction>
    <physiologicalReaction direction="left-to-right" evidence="2">
        <dbReference type="Rhea" id="RHEA:48433"/>
    </physiologicalReaction>
</comment>